<feature type="region of interest" description="Disordered" evidence="12">
    <location>
        <begin position="284"/>
        <end position="329"/>
    </location>
</feature>
<organism evidence="14 15">
    <name type="scientific">Drosophila lebanonensis</name>
    <name type="common">Fruit fly</name>
    <name type="synonym">Scaptodrosophila lebanonensis</name>
    <dbReference type="NCBI Taxonomy" id="7225"/>
    <lineage>
        <taxon>Eukaryota</taxon>
        <taxon>Metazoa</taxon>
        <taxon>Ecdysozoa</taxon>
        <taxon>Arthropoda</taxon>
        <taxon>Hexapoda</taxon>
        <taxon>Insecta</taxon>
        <taxon>Pterygota</taxon>
        <taxon>Neoptera</taxon>
        <taxon>Endopterygota</taxon>
        <taxon>Diptera</taxon>
        <taxon>Brachycera</taxon>
        <taxon>Muscomorpha</taxon>
        <taxon>Ephydroidea</taxon>
        <taxon>Drosophilidae</taxon>
        <taxon>Scaptodrosophila</taxon>
    </lineage>
</organism>
<keyword evidence="4 11" id="KW-0863">Zinc-finger</keyword>
<dbReference type="Proteomes" id="UP000504634">
    <property type="component" value="Unplaced"/>
</dbReference>
<dbReference type="InterPro" id="IPR013087">
    <property type="entry name" value="Znf_C2H2_type"/>
</dbReference>
<evidence type="ECO:0000256" key="10">
    <source>
        <dbReference type="ARBA" id="ARBA00037948"/>
    </source>
</evidence>
<evidence type="ECO:0000313" key="15">
    <source>
        <dbReference type="RefSeq" id="XP_030380217.1"/>
    </source>
</evidence>
<feature type="domain" description="C2H2-type" evidence="13">
    <location>
        <begin position="231"/>
        <end position="258"/>
    </location>
</feature>
<dbReference type="FunFam" id="3.30.160.60:FF:000207">
    <property type="entry name" value="zinc finger protein SNAI2"/>
    <property type="match status" value="1"/>
</dbReference>
<keyword evidence="8" id="KW-0804">Transcription</keyword>
<keyword evidence="5" id="KW-0862">Zinc</keyword>
<keyword evidence="2" id="KW-0479">Metal-binding</keyword>
<evidence type="ECO:0000256" key="7">
    <source>
        <dbReference type="ARBA" id="ARBA00023125"/>
    </source>
</evidence>
<feature type="domain" description="C2H2-type" evidence="13">
    <location>
        <begin position="146"/>
        <end position="168"/>
    </location>
</feature>
<dbReference type="GO" id="GO:2000177">
    <property type="term" value="P:regulation of neural precursor cell proliferation"/>
    <property type="evidence" value="ECO:0007669"/>
    <property type="project" value="UniProtKB-ARBA"/>
</dbReference>
<keyword evidence="6" id="KW-0805">Transcription regulation</keyword>
<dbReference type="PANTHER" id="PTHR23235:SF120">
    <property type="entry name" value="KRUPPEL-LIKE FACTOR 15"/>
    <property type="match status" value="1"/>
</dbReference>
<keyword evidence="7" id="KW-0238">DNA-binding</keyword>
<gene>
    <name evidence="15" type="primary">LOC115628307</name>
</gene>
<dbReference type="InterPro" id="IPR036236">
    <property type="entry name" value="Znf_C2H2_sf"/>
</dbReference>
<keyword evidence="14" id="KW-1185">Reference proteome</keyword>
<keyword evidence="9" id="KW-0539">Nucleus</keyword>
<dbReference type="FunFam" id="3.30.160.60:FF:001289">
    <property type="entry name" value="Zinc finger protein 574"/>
    <property type="match status" value="1"/>
</dbReference>
<evidence type="ECO:0000256" key="1">
    <source>
        <dbReference type="ARBA" id="ARBA00004123"/>
    </source>
</evidence>
<feature type="compositionally biased region" description="Basic and acidic residues" evidence="12">
    <location>
        <begin position="284"/>
        <end position="294"/>
    </location>
</feature>
<evidence type="ECO:0000256" key="8">
    <source>
        <dbReference type="ARBA" id="ARBA00023163"/>
    </source>
</evidence>
<dbReference type="GO" id="GO:0045944">
    <property type="term" value="P:positive regulation of transcription by RNA polymerase II"/>
    <property type="evidence" value="ECO:0007669"/>
    <property type="project" value="UniProtKB-ARBA"/>
</dbReference>
<evidence type="ECO:0000259" key="13">
    <source>
        <dbReference type="PROSITE" id="PS50157"/>
    </source>
</evidence>
<dbReference type="GO" id="GO:0008270">
    <property type="term" value="F:zinc ion binding"/>
    <property type="evidence" value="ECO:0007669"/>
    <property type="project" value="UniProtKB-KW"/>
</dbReference>
<dbReference type="FunFam" id="3.30.160.60:FF:000322">
    <property type="entry name" value="GDNF-inducible zinc finger protein 1"/>
    <property type="match status" value="1"/>
</dbReference>
<name>A0A6J2TZG1_DROLE</name>
<dbReference type="AlphaFoldDB" id="A0A6J2TZG1"/>
<dbReference type="GO" id="GO:0000981">
    <property type="term" value="F:DNA-binding transcription factor activity, RNA polymerase II-specific"/>
    <property type="evidence" value="ECO:0007669"/>
    <property type="project" value="TreeGrafter"/>
</dbReference>
<evidence type="ECO:0000256" key="4">
    <source>
        <dbReference type="ARBA" id="ARBA00022771"/>
    </source>
</evidence>
<protein>
    <submittedName>
        <fullName evidence="15">Transcriptional repressor scratch 1</fullName>
    </submittedName>
</protein>
<feature type="compositionally biased region" description="Basic and acidic residues" evidence="12">
    <location>
        <begin position="44"/>
        <end position="54"/>
    </location>
</feature>
<feature type="domain" description="C2H2-type" evidence="13">
    <location>
        <begin position="259"/>
        <end position="291"/>
    </location>
</feature>
<proteinExistence type="inferred from homology"/>
<evidence type="ECO:0000256" key="9">
    <source>
        <dbReference type="ARBA" id="ARBA00023242"/>
    </source>
</evidence>
<dbReference type="Gene3D" id="3.30.160.60">
    <property type="entry name" value="Classic Zinc Finger"/>
    <property type="match status" value="4"/>
</dbReference>
<dbReference type="PROSITE" id="PS50157">
    <property type="entry name" value="ZINC_FINGER_C2H2_2"/>
    <property type="match status" value="4"/>
</dbReference>
<feature type="compositionally biased region" description="Basic and acidic residues" evidence="12">
    <location>
        <begin position="305"/>
        <end position="314"/>
    </location>
</feature>
<feature type="region of interest" description="Disordered" evidence="12">
    <location>
        <begin position="44"/>
        <end position="71"/>
    </location>
</feature>
<dbReference type="GO" id="GO:0060562">
    <property type="term" value="P:epithelial tube morphogenesis"/>
    <property type="evidence" value="ECO:0007669"/>
    <property type="project" value="UniProtKB-ARBA"/>
</dbReference>
<dbReference type="SUPFAM" id="SSF57667">
    <property type="entry name" value="beta-beta-alpha zinc fingers"/>
    <property type="match status" value="3"/>
</dbReference>
<keyword evidence="3" id="KW-0677">Repeat</keyword>
<evidence type="ECO:0000256" key="12">
    <source>
        <dbReference type="SAM" id="MobiDB-lite"/>
    </source>
</evidence>
<comment type="subcellular location">
    <subcellularLocation>
        <location evidence="1">Nucleus</location>
    </subcellularLocation>
</comment>
<feature type="domain" description="C2H2-type" evidence="13">
    <location>
        <begin position="203"/>
        <end position="230"/>
    </location>
</feature>
<evidence type="ECO:0000256" key="11">
    <source>
        <dbReference type="PROSITE-ProRule" id="PRU00042"/>
    </source>
</evidence>
<dbReference type="SMART" id="SM00355">
    <property type="entry name" value="ZnF_C2H2"/>
    <property type="match status" value="5"/>
</dbReference>
<reference evidence="15" key="1">
    <citation type="submission" date="2025-08" db="UniProtKB">
        <authorList>
            <consortium name="RefSeq"/>
        </authorList>
    </citation>
    <scope>IDENTIFICATION</scope>
    <source>
        <strain evidence="15">11010-0011.00</strain>
        <tissue evidence="15">Whole body</tissue>
    </source>
</reference>
<dbReference type="GO" id="GO:0055059">
    <property type="term" value="P:asymmetric neuroblast division"/>
    <property type="evidence" value="ECO:0007669"/>
    <property type="project" value="UniProtKB-ARBA"/>
</dbReference>
<dbReference type="Pfam" id="PF00096">
    <property type="entry name" value="zf-C2H2"/>
    <property type="match status" value="3"/>
</dbReference>
<evidence type="ECO:0000256" key="3">
    <source>
        <dbReference type="ARBA" id="ARBA00022737"/>
    </source>
</evidence>
<dbReference type="RefSeq" id="XP_030380217.1">
    <property type="nucleotide sequence ID" value="XM_030524357.1"/>
</dbReference>
<dbReference type="GO" id="GO:0005634">
    <property type="term" value="C:nucleus"/>
    <property type="evidence" value="ECO:0007669"/>
    <property type="project" value="UniProtKB-SubCell"/>
</dbReference>
<accession>A0A6J2TZG1</accession>
<feature type="compositionally biased region" description="Polar residues" evidence="12">
    <location>
        <begin position="319"/>
        <end position="329"/>
    </location>
</feature>
<sequence>MTKTKDQQATPIPEELYNLTQLAEVTLAAGHLSTTNIKKIKDYMSGHQPSECKGEGPATDATEMSDTDGKVRQRASTAFYSSSDDDSNYYSHKVFDRKKLRRCTISDSNSCASSSSSSCVAPSCGEEPSAVDPAAKSMDGLLDDEHICPECGKKYSTSSNLARHRQTHRSIMDKKARHCPYCEKVYVSMPAFSMHVRTHNQGCECQFCGKCFSRPWLLQGHIRTHTGEKPFRCSVCDKAFADKSNLRAHIQTHSNTKPHICARCGKSFALKSYLYKHEESSCMKNRSGEREARTAVRPAPSSPKRQGEQQREMGHGANPSANVSPDSAKSTLANKLLQKEKERRQAAITYSYTHSSNTELAQPYTSTMVRTPMSQEEFERFKRISVIQPTVLPHPNAVYQDHPHHHHPHLPLPPYQHYPASPPAPTLTSTTATQEQPVDFSPKNNFTHSAKTSPFELTGNYAMVA</sequence>
<comment type="similarity">
    <text evidence="10">Belongs to the snail C2H2-type zinc-finger protein family.</text>
</comment>
<dbReference type="OrthoDB" id="5428132at2759"/>
<dbReference type="GO" id="GO:0000978">
    <property type="term" value="F:RNA polymerase II cis-regulatory region sequence-specific DNA binding"/>
    <property type="evidence" value="ECO:0007669"/>
    <property type="project" value="TreeGrafter"/>
</dbReference>
<dbReference type="GeneID" id="115628307"/>
<dbReference type="PROSITE" id="PS00028">
    <property type="entry name" value="ZINC_FINGER_C2H2_1"/>
    <property type="match status" value="3"/>
</dbReference>
<dbReference type="FunFam" id="3.30.160.60:FF:000043">
    <property type="entry name" value="Scratch family zinc finger 2"/>
    <property type="match status" value="1"/>
</dbReference>
<evidence type="ECO:0000256" key="2">
    <source>
        <dbReference type="ARBA" id="ARBA00022723"/>
    </source>
</evidence>
<dbReference type="PANTHER" id="PTHR23235">
    <property type="entry name" value="KRUEPPEL-LIKE TRANSCRIPTION FACTOR"/>
    <property type="match status" value="1"/>
</dbReference>
<evidence type="ECO:0000313" key="14">
    <source>
        <dbReference type="Proteomes" id="UP000504634"/>
    </source>
</evidence>
<evidence type="ECO:0000256" key="5">
    <source>
        <dbReference type="ARBA" id="ARBA00022833"/>
    </source>
</evidence>
<dbReference type="GO" id="GO:0007417">
    <property type="term" value="P:central nervous system development"/>
    <property type="evidence" value="ECO:0007669"/>
    <property type="project" value="UniProtKB-ARBA"/>
</dbReference>
<evidence type="ECO:0000256" key="6">
    <source>
        <dbReference type="ARBA" id="ARBA00023015"/>
    </source>
</evidence>